<evidence type="ECO:0000313" key="2">
    <source>
        <dbReference type="Proteomes" id="UP000053593"/>
    </source>
</evidence>
<dbReference type="EMBL" id="KN834772">
    <property type="protein sequence ID" value="KIK61277.1"/>
    <property type="molecule type" value="Genomic_DNA"/>
</dbReference>
<dbReference type="AlphaFoldDB" id="A0A0D0CQG3"/>
<dbReference type="Gene3D" id="2.60.120.260">
    <property type="entry name" value="Galactose-binding domain-like"/>
    <property type="match status" value="1"/>
</dbReference>
<accession>A0A0D0CQG3</accession>
<keyword evidence="2" id="KW-1185">Reference proteome</keyword>
<proteinExistence type="predicted"/>
<name>A0A0D0CQG3_9AGAR</name>
<dbReference type="Proteomes" id="UP000053593">
    <property type="component" value="Unassembled WGS sequence"/>
</dbReference>
<dbReference type="HOGENOM" id="CLU_1151899_0_0_1"/>
<evidence type="ECO:0000313" key="1">
    <source>
        <dbReference type="EMBL" id="KIK61277.1"/>
    </source>
</evidence>
<gene>
    <name evidence="1" type="ORF">GYMLUDRAFT_593782</name>
</gene>
<protein>
    <submittedName>
        <fullName evidence="1">Uncharacterized protein</fullName>
    </submittedName>
</protein>
<organism evidence="1 2">
    <name type="scientific">Collybiopsis luxurians FD-317 M1</name>
    <dbReference type="NCBI Taxonomy" id="944289"/>
    <lineage>
        <taxon>Eukaryota</taxon>
        <taxon>Fungi</taxon>
        <taxon>Dikarya</taxon>
        <taxon>Basidiomycota</taxon>
        <taxon>Agaricomycotina</taxon>
        <taxon>Agaricomycetes</taxon>
        <taxon>Agaricomycetidae</taxon>
        <taxon>Agaricales</taxon>
        <taxon>Marasmiineae</taxon>
        <taxon>Omphalotaceae</taxon>
        <taxon>Collybiopsis</taxon>
        <taxon>Collybiopsis luxurians</taxon>
    </lineage>
</organism>
<dbReference type="OrthoDB" id="3052647at2759"/>
<reference evidence="1 2" key="1">
    <citation type="submission" date="2014-04" db="EMBL/GenBank/DDBJ databases">
        <title>Evolutionary Origins and Diversification of the Mycorrhizal Mutualists.</title>
        <authorList>
            <consortium name="DOE Joint Genome Institute"/>
            <consortium name="Mycorrhizal Genomics Consortium"/>
            <person name="Kohler A."/>
            <person name="Kuo A."/>
            <person name="Nagy L.G."/>
            <person name="Floudas D."/>
            <person name="Copeland A."/>
            <person name="Barry K.W."/>
            <person name="Cichocki N."/>
            <person name="Veneault-Fourrey C."/>
            <person name="LaButti K."/>
            <person name="Lindquist E.A."/>
            <person name="Lipzen A."/>
            <person name="Lundell T."/>
            <person name="Morin E."/>
            <person name="Murat C."/>
            <person name="Riley R."/>
            <person name="Ohm R."/>
            <person name="Sun H."/>
            <person name="Tunlid A."/>
            <person name="Henrissat B."/>
            <person name="Grigoriev I.V."/>
            <person name="Hibbett D.S."/>
            <person name="Martin F."/>
        </authorList>
    </citation>
    <scope>NUCLEOTIDE SEQUENCE [LARGE SCALE GENOMIC DNA]</scope>
    <source>
        <strain evidence="1 2">FD-317 M1</strain>
    </source>
</reference>
<sequence length="241" mass="25874">MSDDPTPDTVVPRLVVVDDTDPTIRYSGAFSPDSTGMLDTQGYGGPVFNRTITGTKTNASLSYNFKGSFVRAMVAATGLYSWNCSVDNQLIFSFTVNTSQVTNYIACDSAGILADSTNEHTLNVNFFFPTESPPNSSLWLDSIQYQPLPSDPLDAVTLRVHNSDPSVSYSNSSGGWTYQGFGSNGTDIAGTSVTFNFKGTSVSLYTVNFGYPTDYNSAAAIYNIDGSVTDFDLPASTTYPT</sequence>